<dbReference type="GO" id="GO:0004519">
    <property type="term" value="F:endonuclease activity"/>
    <property type="evidence" value="ECO:0007669"/>
    <property type="project" value="UniProtKB-KW"/>
</dbReference>
<dbReference type="CDD" id="cd09274">
    <property type="entry name" value="RNase_HI_RT_Ty3"/>
    <property type="match status" value="1"/>
</dbReference>
<dbReference type="InterPro" id="IPR000477">
    <property type="entry name" value="RT_dom"/>
</dbReference>
<dbReference type="InterPro" id="IPR001584">
    <property type="entry name" value="Integrase_cat-core"/>
</dbReference>
<accession>A0A6L2LSC4</accession>
<dbReference type="Gene3D" id="3.30.70.270">
    <property type="match status" value="3"/>
</dbReference>
<dbReference type="GO" id="GO:0003964">
    <property type="term" value="F:RNA-directed DNA polymerase activity"/>
    <property type="evidence" value="ECO:0007669"/>
    <property type="project" value="UniProtKB-KW"/>
</dbReference>
<proteinExistence type="predicted"/>
<dbReference type="Pfam" id="PF03732">
    <property type="entry name" value="Retrotrans_gag"/>
    <property type="match status" value="3"/>
</dbReference>
<evidence type="ECO:0000256" key="7">
    <source>
        <dbReference type="ARBA" id="ARBA00022918"/>
    </source>
</evidence>
<dbReference type="FunFam" id="3.10.20.370:FF:000001">
    <property type="entry name" value="Retrovirus-related Pol polyprotein from transposon 17.6-like protein"/>
    <property type="match status" value="1"/>
</dbReference>
<dbReference type="GO" id="GO:0003676">
    <property type="term" value="F:nucleic acid binding"/>
    <property type="evidence" value="ECO:0007669"/>
    <property type="project" value="InterPro"/>
</dbReference>
<dbReference type="InterPro" id="IPR041373">
    <property type="entry name" value="RT_RNaseH"/>
</dbReference>
<dbReference type="GO" id="GO:0015074">
    <property type="term" value="P:DNA integration"/>
    <property type="evidence" value="ECO:0007669"/>
    <property type="project" value="InterPro"/>
</dbReference>
<feature type="compositionally biased region" description="Low complexity" evidence="8">
    <location>
        <begin position="725"/>
        <end position="734"/>
    </location>
</feature>
<evidence type="ECO:0000256" key="3">
    <source>
        <dbReference type="ARBA" id="ARBA00022695"/>
    </source>
</evidence>
<reference evidence="10" key="1">
    <citation type="journal article" date="2019" name="Sci. Rep.">
        <title>Draft genome of Tanacetum cinerariifolium, the natural source of mosquito coil.</title>
        <authorList>
            <person name="Yamashiro T."/>
            <person name="Shiraishi A."/>
            <person name="Satake H."/>
            <person name="Nakayama K."/>
        </authorList>
    </citation>
    <scope>NUCLEOTIDE SEQUENCE</scope>
</reference>
<keyword evidence="3" id="KW-0548">Nucleotidyltransferase</keyword>
<keyword evidence="2" id="KW-0808">Transferase</keyword>
<dbReference type="EMBL" id="BKCJ010004777">
    <property type="protein sequence ID" value="GEU63025.1"/>
    <property type="molecule type" value="Genomic_DNA"/>
</dbReference>
<dbReference type="Pfam" id="PF00078">
    <property type="entry name" value="RVT_1"/>
    <property type="match status" value="1"/>
</dbReference>
<dbReference type="PANTHER" id="PTHR37984:SF5">
    <property type="entry name" value="PROTEIN NYNRIN-LIKE"/>
    <property type="match status" value="1"/>
</dbReference>
<feature type="region of interest" description="Disordered" evidence="8">
    <location>
        <begin position="725"/>
        <end position="749"/>
    </location>
</feature>
<feature type="domain" description="Integrase catalytic" evidence="9">
    <location>
        <begin position="2637"/>
        <end position="2735"/>
    </location>
</feature>
<dbReference type="Gene3D" id="2.40.70.10">
    <property type="entry name" value="Acid Proteases"/>
    <property type="match status" value="3"/>
</dbReference>
<dbReference type="Pfam" id="PF17921">
    <property type="entry name" value="Integrase_H2C2"/>
    <property type="match status" value="1"/>
</dbReference>
<evidence type="ECO:0000256" key="8">
    <source>
        <dbReference type="SAM" id="MobiDB-lite"/>
    </source>
</evidence>
<keyword evidence="6" id="KW-0378">Hydrolase</keyword>
<feature type="region of interest" description="Disordered" evidence="8">
    <location>
        <begin position="776"/>
        <end position="795"/>
    </location>
</feature>
<dbReference type="CDD" id="cd01647">
    <property type="entry name" value="RT_LTR"/>
    <property type="match status" value="1"/>
</dbReference>
<dbReference type="InterPro" id="IPR036397">
    <property type="entry name" value="RNaseH_sf"/>
</dbReference>
<dbReference type="InterPro" id="IPR043128">
    <property type="entry name" value="Rev_trsase/Diguanyl_cyclase"/>
</dbReference>
<dbReference type="Pfam" id="PF00665">
    <property type="entry name" value="rve"/>
    <property type="match status" value="1"/>
</dbReference>
<protein>
    <recommendedName>
        <fullName evidence="1">RNA-directed DNA polymerase</fullName>
        <ecNumber evidence="1">2.7.7.49</ecNumber>
    </recommendedName>
</protein>
<dbReference type="PANTHER" id="PTHR37984">
    <property type="entry name" value="PROTEIN CBG26694"/>
    <property type="match status" value="1"/>
</dbReference>
<dbReference type="InterPro" id="IPR043502">
    <property type="entry name" value="DNA/RNA_pol_sf"/>
</dbReference>
<dbReference type="InterPro" id="IPR005162">
    <property type="entry name" value="Retrotrans_gag_dom"/>
</dbReference>
<name>A0A6L2LSC4_TANCI</name>
<feature type="region of interest" description="Disordered" evidence="8">
    <location>
        <begin position="819"/>
        <end position="838"/>
    </location>
</feature>
<dbReference type="Gene3D" id="1.10.340.70">
    <property type="match status" value="1"/>
</dbReference>
<dbReference type="EC" id="2.7.7.49" evidence="1"/>
<sequence>MVDRTMEELLQAPTEGYGEAIVILEILAENFEIKTNFLQLVQTNKFHSFERDNPHTHISNFKRMTSTLKYRDVPNDAIKLMLFPYSLEGSARIWYEKEPSNSILTWDDLVNKFVNQFFPPSKTTHLKNEISRFTQRFEETFDTFYYALNEQDQDSLNVAAGGNLLKSSSKTDDRIDMLADQISNLVEIVNKQVITPAMVKAVEKSCVIYGGAHAYYDCIATDSNQSSVCAATGTYNQVSPPKRASNQMAPPVFASVQNNQNSGLAYEGPSIPTNSSFEKVVERETDEKTNKEQPNCRGSTAHIQPLFVPTPISKPVVSKTQPKPNIPYPSRFNDQKLHEKATNQMEKFFQIFHDLHFDISFADALLLMPKFASTIKTLRNLGDPGKFLIPCDFPRMDVCHALADLGASINLMPLSIWKKLSLPELTPTWMTLELADRSITRPKGAAEDVFIKVGKFHFPTDFVVVDFEADPRVSLILERSFLRIGHALIDVYGEEITLGVNDESTKSEFYKEPIVKSSSPTLTPFRESDFFLEEIEDFLKDESIPMGIEDSYYDSEGDVLYLEKLLNDDPSQLPLMDLKQAQETKSVGSPPSRVILFGDIPTVIPSISMVTPETSTTTPIISSAAPVVGTTLVASPTGLCGLVPYSDFDWDSRDEMDSLEYITLLLATSPFLCIDSSKDSDSSDAPPSQDPYMTAIAHWMSKVASYPSSSSEYPIASIVAPPRTRRPPATLVRPGEAVPFGRPYRTRPNGPRRLLTARKIVGPILARRLARRCVSPGSLDHHSSSSSPSSDYPLVRSPRRSEAFRCWCAAPLSTFYPSMTSESSSGDSPKRPRHSFLLFAGPSPPTRIDLLPPRKRFRDSYSLETSMEEDIEINTTETEDGRELAIVDRDDVSDEVEEEIVKPVGGDSSSSAVTRDGTVRSVEDIPVDLDGAIRYFYHHMSEVRMDRIVGIETAQRQLEADQMLASGARASMAESIRSLRSKNLKVHALLCIERDCVDILCLYMSQMAMVMEMNEMVMNWVEIEIEMEEMIMDGVEMEMEMKEMVMYMVKIGMEMEEVKYATYTLLDSALTWWNSHKRTIRTDVAYALSWRELMKLMTEVYCPRNEIQKMEIELWNLTVKNNDTQRFQELTMMCTKMFPEEEDRVGEVHWRAYTAGNNENKVYGGTLPYGNRCKLHHEGQYTVKCHNYKRIRHLARDYRNKTREPDVGGKAYVQGGGDVNSGPNTVTDVSYVVELADERTSETNIMLRGCTLGLLGHPFNIDLMPIDLGSFDVIIGMDWLVKNHVVIVCDEKIVRIPYGNEILIVQGDKCDNGKKLILSIISCVKAQKYMEKGCQLFLAHVTVKENKDKSKEKRLEDIDLRSGYHQLRVRDENIPKRAFKTRYGHYEFQVMSFGLIIAPAVFMDSINQLPLHLIRTISPPISLTLHTLPTTPQSQLANWTNLIGQEAQGVYMDCHPGNLYDISFLNQTAQIDSARRRSSRRRVPNIVEPEIRTIVLMADRTMEELIQAPTEGNGESIVISEILAENFEIKMNLLQLVQANKFHGFERDNPHTHISNFKRMTATLKYRDVLNDAIKLMLFPYSLEGAARIWYEKEPPNSILTWDDLVNKFVNQFFPPSKITHLKNEISRFTQRFEETFREAWDRFKEMLRACPHHGFSELTQIDTFYNSLTKQDQDSLNAAAGGDLLNKTTKEALKIIENKSKVCYSRSKSNVSRVNTNSRDSVSKTYDRIDKLADQISNLVEIVNKQVITPASAKAVEKTCVTCGGAHAYYDCIATNSNQPSVCAATGSYNQVSSPNRASHQIPPPGFAPASTLGTLPSNTVPTPKGEMKAVTTRSSLAYEGPLIPTNSPLEKVVEKDTEEITDKEHSNCSGSTAQVQPPVIFISVPEPDVPRTQPKSTIPYPSRLNDQKLREKATNQMEKFFQIFHDLHFDISFADALLLMPKFASTIKSLLTNKDKLFELAKVSLNENCSAMLLKKLPKKLGDPELTPTRMTLELADRSITRPKGVIEDVFVKVGKFHFPTDFVVVDFEADPRVPLILRRSFLGTGRALIDVYREEITLRGDILFLEKFLNEDPIQIPPMDLKLAKETKAKSSIEKPPKLELKDLPSHLEYAFLEESEKLPVYIAKDLKDVEKEALIKVLKSHKRAIAWKISDIKGIDPIFCTHKILIEEDYKPAIQSQRRVNPKIHDVIKKEVIKLLDASMIYPISDSLWRVCIDYRKLNDATRKYHFPLPFMDQMIKRLVENEFYCFLDGFLGYFQIPIDPQDQEKTTFTCPYGTFAYRRMPFGLCNAPGTFQRCIMAIFHDMIEKTMEVFMDDFSVFGDSFLSCLTNLDNMLKRCEETNLVLNWEKCHFVCREGIVLGHKILKSGIEVDRAKVNIIAKFPHPTTVKEKAYRSFDLIVPDWNLPFELLCDASDYAIGAVLGQRKTKHFQPIHYASKKMIEAQIHYTTTEKEMLAVVYAFEKFRPYLVLSKSIVYTDHSALRYLLNKQDAKPRLLWWVLLLQEFDITILDKKGSENLAADHLSRLENPHKDVLENKEINENFPLETLGSLSCDSTSWFADIANFYARNFIKKGLTSQQKKKFFKDGPTGDYHGANLTAKKVFDVGFFWPLIYHDAHDMIKSCDTCQRQGKISQIDEMPQNTIQVCEIFNVWGIDFMGPFPSLKGNKYILVAVDYLSMWIEAKALPTNDARVVVKFLKSLFSRFGIPRAIISDRGTHFCNDQFTRVMINKGIDVDPAKIESIKDWESPKTLMEIRQFIGLAGYYRRFIEGSENFMVYCDASHKGLSVVLMEREKVIAYASRQLKIHEKNYTMHDLELGVVVFALKIVLSDYDCEIYYHPGKGNVVADALSQKEENYGAEDLCGMIKKLESRAKGMLCLRIRRWVPCLGDLRTLIIHESHKSKYSIHPGSDKMYQILKKLYWWPNMKADIATYVSKCMTCAKVKAEYMKSKRERLDGESNETIPKGEPLAIPLDEIHVDDKLNFIEEPIKIMHREVKSLKQSCILIVKVRWNSRRGPEYTWEREEQMQKKYPHLFANPEFASHATS</sequence>
<dbReference type="InterPro" id="IPR012337">
    <property type="entry name" value="RNaseH-like_sf"/>
</dbReference>
<evidence type="ECO:0000256" key="6">
    <source>
        <dbReference type="ARBA" id="ARBA00022801"/>
    </source>
</evidence>
<dbReference type="InterPro" id="IPR021109">
    <property type="entry name" value="Peptidase_aspartic_dom_sf"/>
</dbReference>
<dbReference type="Pfam" id="PF08284">
    <property type="entry name" value="RVP_2"/>
    <property type="match status" value="1"/>
</dbReference>
<dbReference type="GO" id="GO:0016787">
    <property type="term" value="F:hydrolase activity"/>
    <property type="evidence" value="ECO:0007669"/>
    <property type="project" value="UniProtKB-KW"/>
</dbReference>
<dbReference type="CDD" id="cd00303">
    <property type="entry name" value="retropepsin_like"/>
    <property type="match status" value="3"/>
</dbReference>
<dbReference type="SUPFAM" id="SSF53098">
    <property type="entry name" value="Ribonuclease H-like"/>
    <property type="match status" value="1"/>
</dbReference>
<dbReference type="Gene3D" id="3.30.420.10">
    <property type="entry name" value="Ribonuclease H-like superfamily/Ribonuclease H"/>
    <property type="match status" value="1"/>
</dbReference>
<gene>
    <name evidence="10" type="ORF">Tci_035003</name>
</gene>
<dbReference type="InterPro" id="IPR041588">
    <property type="entry name" value="Integrase_H2C2"/>
</dbReference>
<organism evidence="10">
    <name type="scientific">Tanacetum cinerariifolium</name>
    <name type="common">Dalmatian daisy</name>
    <name type="synonym">Chrysanthemum cinerariifolium</name>
    <dbReference type="NCBI Taxonomy" id="118510"/>
    <lineage>
        <taxon>Eukaryota</taxon>
        <taxon>Viridiplantae</taxon>
        <taxon>Streptophyta</taxon>
        <taxon>Embryophyta</taxon>
        <taxon>Tracheophyta</taxon>
        <taxon>Spermatophyta</taxon>
        <taxon>Magnoliopsida</taxon>
        <taxon>eudicotyledons</taxon>
        <taxon>Gunneridae</taxon>
        <taxon>Pentapetalae</taxon>
        <taxon>asterids</taxon>
        <taxon>campanulids</taxon>
        <taxon>Asterales</taxon>
        <taxon>Asteraceae</taxon>
        <taxon>Asteroideae</taxon>
        <taxon>Anthemideae</taxon>
        <taxon>Anthemidinae</taxon>
        <taxon>Tanacetum</taxon>
    </lineage>
</organism>
<evidence type="ECO:0000259" key="9">
    <source>
        <dbReference type="PROSITE" id="PS50994"/>
    </source>
</evidence>
<keyword evidence="4" id="KW-0540">Nuclease</keyword>
<dbReference type="PROSITE" id="PS50994">
    <property type="entry name" value="INTEGRASE"/>
    <property type="match status" value="1"/>
</dbReference>
<dbReference type="Gene3D" id="3.10.20.370">
    <property type="match status" value="1"/>
</dbReference>
<evidence type="ECO:0000256" key="1">
    <source>
        <dbReference type="ARBA" id="ARBA00012493"/>
    </source>
</evidence>
<evidence type="ECO:0000256" key="5">
    <source>
        <dbReference type="ARBA" id="ARBA00022759"/>
    </source>
</evidence>
<evidence type="ECO:0000256" key="4">
    <source>
        <dbReference type="ARBA" id="ARBA00022722"/>
    </source>
</evidence>
<keyword evidence="7 10" id="KW-0695">RNA-directed DNA polymerase</keyword>
<dbReference type="SUPFAM" id="SSF56672">
    <property type="entry name" value="DNA/RNA polymerases"/>
    <property type="match status" value="3"/>
</dbReference>
<dbReference type="InterPro" id="IPR050951">
    <property type="entry name" value="Retrovirus_Pol_polyprotein"/>
</dbReference>
<evidence type="ECO:0000256" key="2">
    <source>
        <dbReference type="ARBA" id="ARBA00022679"/>
    </source>
</evidence>
<dbReference type="Pfam" id="PF17917">
    <property type="entry name" value="RT_RNaseH"/>
    <property type="match status" value="2"/>
</dbReference>
<comment type="caution">
    <text evidence="10">The sequence shown here is derived from an EMBL/GenBank/DDBJ whole genome shotgun (WGS) entry which is preliminary data.</text>
</comment>
<evidence type="ECO:0000313" key="10">
    <source>
        <dbReference type="EMBL" id="GEU63025.1"/>
    </source>
</evidence>
<keyword evidence="5" id="KW-0255">Endonuclease</keyword>
<dbReference type="Gene3D" id="3.10.10.10">
    <property type="entry name" value="HIV Type 1 Reverse Transcriptase, subunit A, domain 1"/>
    <property type="match status" value="2"/>
</dbReference>